<dbReference type="SUPFAM" id="SSF50475">
    <property type="entry name" value="FMN-binding split barrel"/>
    <property type="match status" value="1"/>
</dbReference>
<feature type="region of interest" description="Disordered" evidence="1">
    <location>
        <begin position="84"/>
        <end position="111"/>
    </location>
</feature>
<dbReference type="OrthoDB" id="444432at2759"/>
<evidence type="ECO:0008006" key="4">
    <source>
        <dbReference type="Google" id="ProtNLM"/>
    </source>
</evidence>
<dbReference type="AlphaFoldDB" id="A0A423V994"/>
<organism evidence="2 3">
    <name type="scientific">Cytospora schulzeri</name>
    <dbReference type="NCBI Taxonomy" id="448051"/>
    <lineage>
        <taxon>Eukaryota</taxon>
        <taxon>Fungi</taxon>
        <taxon>Dikarya</taxon>
        <taxon>Ascomycota</taxon>
        <taxon>Pezizomycotina</taxon>
        <taxon>Sordariomycetes</taxon>
        <taxon>Sordariomycetidae</taxon>
        <taxon>Diaporthales</taxon>
        <taxon>Cytosporaceae</taxon>
        <taxon>Cytospora</taxon>
    </lineage>
</organism>
<feature type="compositionally biased region" description="Low complexity" evidence="1">
    <location>
        <begin position="91"/>
        <end position="102"/>
    </location>
</feature>
<dbReference type="PANTHER" id="PTHR34071:SF2">
    <property type="entry name" value="FLAVIN-NUCLEOTIDE-BINDING PROTEIN"/>
    <property type="match status" value="1"/>
</dbReference>
<name>A0A423V994_9PEZI</name>
<evidence type="ECO:0000313" key="3">
    <source>
        <dbReference type="Proteomes" id="UP000283895"/>
    </source>
</evidence>
<dbReference type="InterPro" id="IPR012349">
    <property type="entry name" value="Split_barrel_FMN-bd"/>
</dbReference>
<proteinExistence type="predicted"/>
<gene>
    <name evidence="2" type="ORF">VMCG_10716</name>
</gene>
<comment type="caution">
    <text evidence="2">The sequence shown here is derived from an EMBL/GenBank/DDBJ whole genome shotgun (WGS) entry which is preliminary data.</text>
</comment>
<dbReference type="STRING" id="356882.A0A423V994"/>
<dbReference type="Proteomes" id="UP000283895">
    <property type="component" value="Unassembled WGS sequence"/>
</dbReference>
<reference evidence="2 3" key="1">
    <citation type="submission" date="2015-09" db="EMBL/GenBank/DDBJ databases">
        <title>Host preference determinants of Valsa canker pathogens revealed by comparative genomics.</title>
        <authorList>
            <person name="Yin Z."/>
            <person name="Huang L."/>
        </authorList>
    </citation>
    <scope>NUCLEOTIDE SEQUENCE [LARGE SCALE GENOMIC DNA]</scope>
    <source>
        <strain evidence="2 3">03-1</strain>
    </source>
</reference>
<dbReference type="InterPro" id="IPR024747">
    <property type="entry name" value="Pyridox_Oxase-rel"/>
</dbReference>
<dbReference type="Gene3D" id="2.30.110.10">
    <property type="entry name" value="Electron Transport, Fmn-binding Protein, Chain A"/>
    <property type="match status" value="1"/>
</dbReference>
<evidence type="ECO:0000313" key="2">
    <source>
        <dbReference type="EMBL" id="ROV87415.1"/>
    </source>
</evidence>
<evidence type="ECO:0000256" key="1">
    <source>
        <dbReference type="SAM" id="MobiDB-lite"/>
    </source>
</evidence>
<protein>
    <recommendedName>
        <fullName evidence="4">Flavin-nucleotide-binding protein</fullName>
    </recommendedName>
</protein>
<dbReference type="EMBL" id="LKEA01000096">
    <property type="protein sequence ID" value="ROV87415.1"/>
    <property type="molecule type" value="Genomic_DNA"/>
</dbReference>
<keyword evidence="3" id="KW-1185">Reference proteome</keyword>
<dbReference type="Pfam" id="PF12900">
    <property type="entry name" value="Pyridox_ox_2"/>
    <property type="match status" value="1"/>
</dbReference>
<sequence length="273" mass="29657">MPSITLEYPKEPYSTHELETIHQIINSSPILHVSFNTDSSPFPMILPMIGFMGSYDRPSADIGDVLDLYLHGYVSHRLLRLSRGTKKPKGDSAADSTSTTSGSEERPPGLPVSVAASHVDGFVLTSTPNGHVYNYRSAVVFGYASVVEDNEEKLWAMENTTNSVVPDRWNNVVLPLAKSELASVGVLRVKVKTGSAKIRTGPPSAGTGDADMSVWKGVLPIYQTVGEPVPTPDRKNMDVPTHITEFREGCNVASRNYAIEAAVKPMVNKSEES</sequence>
<dbReference type="PANTHER" id="PTHR34071">
    <property type="entry name" value="5-NITROIMIDAZOLE ANTIBIOTICS RESISTANCE PROTEIN, NIMA-FAMILY-RELATED PROTEIN-RELATED"/>
    <property type="match status" value="1"/>
</dbReference>
<accession>A0A423V994</accession>